<dbReference type="SUPFAM" id="SSF53659">
    <property type="entry name" value="Isocitrate/Isopropylmalate dehydrogenase-like"/>
    <property type="match status" value="1"/>
</dbReference>
<comment type="similarity">
    <text evidence="8 9">Belongs to the monomeric-type IDH family.</text>
</comment>
<gene>
    <name evidence="13" type="primary">icd</name>
    <name evidence="13" type="ORF">NCTC12475_00570</name>
</gene>
<keyword evidence="4 12" id="KW-0460">Magnesium</keyword>
<evidence type="ECO:0000256" key="4">
    <source>
        <dbReference type="ARBA" id="ARBA00022842"/>
    </source>
</evidence>
<dbReference type="Pfam" id="PF03971">
    <property type="entry name" value="IDH"/>
    <property type="match status" value="1"/>
</dbReference>
<sequence length="733" mass="82248">MSDIVYTYTDEAPAMATFSLYPIIKKFLNEAGISISLSDISLAGRIMANFSQDLKPDQGIPDYLEILGDSTNDKFANIIKLPNISASIPQLNAAIDELRKKGINVPLYPTNPKNDDEKEINEIYAKVLGSAVNPVLRQGNSDRRSVKAVKDYAKEFPHKVGSWDKSSKTCVRYMNDGDFYSNEKSHLFDEAANLKVEFISKNGEKSTLKQNLSIQKNEIVDATFMSVNKLEDFIKQCIDEAKKNDIIFSIHLKATMMKISDPVIFGHAVRVYFKELFNEFKDEISKLKFNEKDGLKDLENKLENSNLKDKIKPKLVQIYNNNPRIAMVDSDKGITNLHVPSDIIVDASMAAMIRNGGKMWDKDGKADDCMAVIPDKTYATLYESVIENLKEHGKLDPAKIGSVSNIGLMAKKAEEYGSHDKTFIMQNDGTIIVSDDKNREIFKFEVCKGDIFRMCQAKDDAIKNWVELAANRAQITKSKTIFWLDEKRAHDNIMINQVKKYLKELDTNGLDLEILAPQDAAKLTLEIIRKGKDVISVTGNVLRDYLTDLFPILELGTSAKMLSVVPLLQGGGMFETGAGGSAPKIASQLIEENHLRWDSLGEFLALSASLDHLYRVKNTNNALILSNTLEEAISMLLKNDKSPKKNVGELDNRGSHFYLALYWALSLAKNGKELSCKFKNMAKSLQDNEEKILDELSKVQGSSVDVGGYYKFDDEKMSQIMRPSKTLNDIINE</sequence>
<feature type="site" description="Critical for catalysis" evidence="10">
    <location>
        <position position="253"/>
    </location>
</feature>
<keyword evidence="14" id="KW-1185">Reference proteome</keyword>
<dbReference type="RefSeq" id="WP_089182796.1">
    <property type="nucleotide sequence ID" value="NZ_CP043427.1"/>
</dbReference>
<dbReference type="EMBL" id="UFVD01000001">
    <property type="protein sequence ID" value="SUX10380.1"/>
    <property type="molecule type" value="Genomic_DNA"/>
</dbReference>
<dbReference type="OrthoDB" id="9807643at2"/>
<evidence type="ECO:0000256" key="3">
    <source>
        <dbReference type="ARBA" id="ARBA00022723"/>
    </source>
</evidence>
<name>A0A381DID8_9BACT</name>
<feature type="binding site" evidence="11">
    <location>
        <begin position="130"/>
        <end position="137"/>
    </location>
    <ligand>
        <name>substrate</name>
    </ligand>
</feature>
<keyword evidence="1 9" id="KW-0329">Glyoxylate bypass</keyword>
<evidence type="ECO:0000256" key="10">
    <source>
        <dbReference type="PIRSR" id="PIRSR009407-1"/>
    </source>
</evidence>
<evidence type="ECO:0000256" key="2">
    <source>
        <dbReference type="ARBA" id="ARBA00022532"/>
    </source>
</evidence>
<dbReference type="GO" id="GO:0004450">
    <property type="term" value="F:isocitrate dehydrogenase (NADP+) activity"/>
    <property type="evidence" value="ECO:0007669"/>
    <property type="project" value="UniProtKB-EC"/>
</dbReference>
<evidence type="ECO:0000313" key="13">
    <source>
        <dbReference type="EMBL" id="SUX10380.1"/>
    </source>
</evidence>
<dbReference type="AlphaFoldDB" id="A0A381DID8"/>
<keyword evidence="3 12" id="KW-0479">Metal-binding</keyword>
<dbReference type="GeneID" id="93091009"/>
<evidence type="ECO:0000256" key="5">
    <source>
        <dbReference type="ARBA" id="ARBA00022857"/>
    </source>
</evidence>
<feature type="site" description="Critical for catalysis" evidence="10">
    <location>
        <position position="416"/>
    </location>
</feature>
<dbReference type="GO" id="GO:0006097">
    <property type="term" value="P:glyoxylate cycle"/>
    <property type="evidence" value="ECO:0007669"/>
    <property type="project" value="UniProtKB-KW"/>
</dbReference>
<evidence type="ECO:0000313" key="14">
    <source>
        <dbReference type="Proteomes" id="UP000254920"/>
    </source>
</evidence>
<evidence type="ECO:0000256" key="9">
    <source>
        <dbReference type="PIRNR" id="PIRNR009407"/>
    </source>
</evidence>
<dbReference type="PANTHER" id="PTHR36999:SF1">
    <property type="entry name" value="ISOCITRATE DEHYDROGENASE (NADP(+))"/>
    <property type="match status" value="1"/>
</dbReference>
<feature type="binding site" evidence="12">
    <location>
        <position position="346"/>
    </location>
    <ligand>
        <name>Mg(2+)</name>
        <dbReference type="ChEBI" id="CHEBI:18420"/>
    </ligand>
</feature>
<dbReference type="PANTHER" id="PTHR36999">
    <property type="entry name" value="ISOCITRATE DEHYDROGENASE [NADP]"/>
    <property type="match status" value="1"/>
</dbReference>
<dbReference type="PIRSF" id="PIRSF009407">
    <property type="entry name" value="IDH_monmr"/>
    <property type="match status" value="1"/>
</dbReference>
<keyword evidence="2 9" id="KW-0816">Tricarboxylic acid cycle</keyword>
<feature type="binding site" evidence="11">
    <location>
        <position position="543"/>
    </location>
    <ligand>
        <name>D-threo-isocitrate</name>
        <dbReference type="ChEBI" id="CHEBI:15562"/>
    </ligand>
</feature>
<dbReference type="NCBIfam" id="TIGR00178">
    <property type="entry name" value="monomer_idh"/>
    <property type="match status" value="1"/>
</dbReference>
<proteinExistence type="inferred from homology"/>
<feature type="binding site" evidence="12">
    <location>
        <position position="548"/>
    </location>
    <ligand>
        <name>Mg(2+)</name>
        <dbReference type="ChEBI" id="CHEBI:18420"/>
    </ligand>
</feature>
<comment type="cofactor">
    <cofactor evidence="12">
        <name>Mg(2+)</name>
        <dbReference type="ChEBI" id="CHEBI:18420"/>
    </cofactor>
    <cofactor evidence="12">
        <name>Mn(2+)</name>
        <dbReference type="ChEBI" id="CHEBI:29035"/>
    </cofactor>
    <text evidence="12">Binds 1 Mg(2+) or Mn(2+) ion per subunit.</text>
</comment>
<comment type="catalytic activity">
    <reaction evidence="7 9">
        <text>D-threo-isocitrate + NADP(+) = 2-oxoglutarate + CO2 + NADPH</text>
        <dbReference type="Rhea" id="RHEA:19629"/>
        <dbReference type="ChEBI" id="CHEBI:15562"/>
        <dbReference type="ChEBI" id="CHEBI:16526"/>
        <dbReference type="ChEBI" id="CHEBI:16810"/>
        <dbReference type="ChEBI" id="CHEBI:57783"/>
        <dbReference type="ChEBI" id="CHEBI:58349"/>
        <dbReference type="EC" id="1.1.1.42"/>
    </reaction>
</comment>
<evidence type="ECO:0000256" key="11">
    <source>
        <dbReference type="PIRSR" id="PIRSR009407-2"/>
    </source>
</evidence>
<dbReference type="GO" id="GO:0046872">
    <property type="term" value="F:metal ion binding"/>
    <property type="evidence" value="ECO:0007669"/>
    <property type="project" value="UniProtKB-KW"/>
</dbReference>
<organism evidence="13 14">
    <name type="scientific">Campylobacter sputorum subsp. sputorum</name>
    <dbReference type="NCBI Taxonomy" id="32024"/>
    <lineage>
        <taxon>Bacteria</taxon>
        <taxon>Pseudomonadati</taxon>
        <taxon>Campylobacterota</taxon>
        <taxon>Epsilonproteobacteria</taxon>
        <taxon>Campylobacterales</taxon>
        <taxon>Campylobacteraceae</taxon>
        <taxon>Campylobacter</taxon>
    </lineage>
</organism>
<keyword evidence="5 9" id="KW-0521">NADP</keyword>
<dbReference type="EC" id="1.1.1.42" evidence="9"/>
<feature type="binding site" evidence="11">
    <location>
        <position position="143"/>
    </location>
    <ligand>
        <name>D-threo-isocitrate</name>
        <dbReference type="ChEBI" id="CHEBI:15562"/>
    </ligand>
</feature>
<accession>A0A381DID8</accession>
<dbReference type="GO" id="GO:0006099">
    <property type="term" value="P:tricarboxylic acid cycle"/>
    <property type="evidence" value="ECO:0007669"/>
    <property type="project" value="UniProtKB-KW"/>
</dbReference>
<evidence type="ECO:0000256" key="1">
    <source>
        <dbReference type="ARBA" id="ARBA00022435"/>
    </source>
</evidence>
<dbReference type="InterPro" id="IPR004436">
    <property type="entry name" value="Isocitrate_DH_NADP_mono"/>
</dbReference>
<feature type="binding site" evidence="12">
    <location>
        <position position="544"/>
    </location>
    <ligand>
        <name>Mg(2+)</name>
        <dbReference type="ChEBI" id="CHEBI:18420"/>
    </ligand>
</feature>
<keyword evidence="6 9" id="KW-0560">Oxidoreductase</keyword>
<evidence type="ECO:0000256" key="6">
    <source>
        <dbReference type="ARBA" id="ARBA00023002"/>
    </source>
</evidence>
<evidence type="ECO:0000256" key="8">
    <source>
        <dbReference type="ARBA" id="ARBA00046318"/>
    </source>
</evidence>
<dbReference type="STRING" id="32024.GCA_000788295_00699"/>
<reference evidence="13 14" key="1">
    <citation type="submission" date="2018-06" db="EMBL/GenBank/DDBJ databases">
        <authorList>
            <consortium name="Pathogen Informatics"/>
            <person name="Doyle S."/>
        </authorList>
    </citation>
    <scope>NUCLEOTIDE SEQUENCE [LARGE SCALE GENOMIC DNA]</scope>
    <source>
        <strain evidence="13 14">NCTC12475</strain>
    </source>
</reference>
<evidence type="ECO:0000256" key="12">
    <source>
        <dbReference type="PIRSR" id="PIRSR009407-3"/>
    </source>
</evidence>
<dbReference type="Gene3D" id="3.40.718.10">
    <property type="entry name" value="Isopropylmalate Dehydrogenase"/>
    <property type="match status" value="2"/>
</dbReference>
<evidence type="ECO:0000256" key="7">
    <source>
        <dbReference type="ARBA" id="ARBA00023554"/>
    </source>
</evidence>
<protein>
    <recommendedName>
        <fullName evidence="9">Isocitrate dehydrogenase [NADP]</fullName>
        <ecNumber evidence="9">1.1.1.42</ecNumber>
    </recommendedName>
    <alternativeName>
        <fullName evidence="9">Oxalosuccinate decarboxylase</fullName>
    </alternativeName>
</protein>
<dbReference type="Proteomes" id="UP000254920">
    <property type="component" value="Unassembled WGS sequence"/>
</dbReference>